<dbReference type="InterPro" id="IPR013149">
    <property type="entry name" value="ADH-like_C"/>
</dbReference>
<keyword evidence="2" id="KW-0479">Metal-binding</keyword>
<dbReference type="Pfam" id="PF00107">
    <property type="entry name" value="ADH_zinc_N"/>
    <property type="match status" value="1"/>
</dbReference>
<dbReference type="Gene3D" id="3.40.50.720">
    <property type="entry name" value="NAD(P)-binding Rossmann-like Domain"/>
    <property type="match status" value="1"/>
</dbReference>
<protein>
    <submittedName>
        <fullName evidence="7">Alcohol dehydrogenase catalytic domain-containing protein</fullName>
    </submittedName>
</protein>
<evidence type="ECO:0000256" key="3">
    <source>
        <dbReference type="ARBA" id="ARBA00022833"/>
    </source>
</evidence>
<proteinExistence type="predicted"/>
<comment type="caution">
    <text evidence="7">The sequence shown here is derived from an EMBL/GenBank/DDBJ whole genome shotgun (WGS) entry which is preliminary data.</text>
</comment>
<dbReference type="InterPro" id="IPR011032">
    <property type="entry name" value="GroES-like_sf"/>
</dbReference>
<evidence type="ECO:0000256" key="4">
    <source>
        <dbReference type="SAM" id="MobiDB-lite"/>
    </source>
</evidence>
<comment type="cofactor">
    <cofactor evidence="1">
        <name>Zn(2+)</name>
        <dbReference type="ChEBI" id="CHEBI:29105"/>
    </cofactor>
</comment>
<dbReference type="Gene3D" id="3.90.180.10">
    <property type="entry name" value="Medium-chain alcohol dehydrogenases, catalytic domain"/>
    <property type="match status" value="1"/>
</dbReference>
<keyword evidence="3" id="KW-0862">Zinc</keyword>
<evidence type="ECO:0000259" key="6">
    <source>
        <dbReference type="Pfam" id="PF08240"/>
    </source>
</evidence>
<evidence type="ECO:0000313" key="8">
    <source>
        <dbReference type="Proteomes" id="UP001198565"/>
    </source>
</evidence>
<reference evidence="7 8" key="1">
    <citation type="submission" date="2021-08" db="EMBL/GenBank/DDBJ databases">
        <title>Streptomyces sp. PTM05 isolated from lichen.</title>
        <authorList>
            <person name="Somphong A."/>
            <person name="Phongsopitanun W."/>
            <person name="Tanasupawat S."/>
        </authorList>
    </citation>
    <scope>NUCLEOTIDE SEQUENCE [LARGE SCALE GENOMIC DNA]</scope>
    <source>
        <strain evidence="7 8">Ptm05</strain>
    </source>
</reference>
<evidence type="ECO:0000259" key="5">
    <source>
        <dbReference type="Pfam" id="PF00107"/>
    </source>
</evidence>
<accession>A0ABS7QZ57</accession>
<dbReference type="Pfam" id="PF08240">
    <property type="entry name" value="ADH_N"/>
    <property type="match status" value="1"/>
</dbReference>
<feature type="compositionally biased region" description="Basic and acidic residues" evidence="4">
    <location>
        <begin position="40"/>
        <end position="49"/>
    </location>
</feature>
<sequence length="393" mass="40602">MSVDHAALAISSVRWHRHPVPQPTGARRWQGGISPHAYRGQRDQQQEKGHHQVIAAVLEGPGNVKAVNVADATLKEPGDAVVRVVAAAICGTDIRGYRGQPGPVRGPRCGHEFLGVVEEVGTASATVRPGQLVLAPFIFADGTCSTCSRGLPSSCPSGGMFGVAGDGGQAEAVRVPFAEATLVAVAMDEHDERLPAVLALADVMPTGYHAVRGAHLTRESCVAVIGDGAVGLCSVLAAREAGAGRVIILGHHPNRLDIARRFGCTDVIESRGDEAAAAVADLTAGAGADLVVESVGDQRALDTALRVCADGGRLSLVGGPHNALETMTCFMRNITVAGGLTPARTYIPGLLDAVLGGRLDPSPVFDATATLADIAVGYEAMDNRQATKVLVRP</sequence>
<dbReference type="SUPFAM" id="SSF50129">
    <property type="entry name" value="GroES-like"/>
    <property type="match status" value="1"/>
</dbReference>
<feature type="domain" description="Alcohol dehydrogenase-like C-terminal" evidence="5">
    <location>
        <begin position="229"/>
        <end position="352"/>
    </location>
</feature>
<dbReference type="PANTHER" id="PTHR42813:SF2">
    <property type="entry name" value="DEHYDROGENASE, ZINC-CONTAINING, PUTATIVE (AFU_ORTHOLOGUE AFUA_2G02810)-RELATED"/>
    <property type="match status" value="1"/>
</dbReference>
<gene>
    <name evidence="7" type="ORF">K7472_19695</name>
</gene>
<dbReference type="Proteomes" id="UP001198565">
    <property type="component" value="Unassembled WGS sequence"/>
</dbReference>
<evidence type="ECO:0000313" key="7">
    <source>
        <dbReference type="EMBL" id="MBY8887054.1"/>
    </source>
</evidence>
<dbReference type="PANTHER" id="PTHR42813">
    <property type="entry name" value="ZINC-TYPE ALCOHOL DEHYDROGENASE-LIKE"/>
    <property type="match status" value="1"/>
</dbReference>
<dbReference type="InterPro" id="IPR013154">
    <property type="entry name" value="ADH-like_N"/>
</dbReference>
<feature type="region of interest" description="Disordered" evidence="4">
    <location>
        <begin position="17"/>
        <end position="49"/>
    </location>
</feature>
<dbReference type="InterPro" id="IPR036291">
    <property type="entry name" value="NAD(P)-bd_dom_sf"/>
</dbReference>
<evidence type="ECO:0000256" key="2">
    <source>
        <dbReference type="ARBA" id="ARBA00022723"/>
    </source>
</evidence>
<organism evidence="7 8">
    <name type="scientific">Streptantibioticus parmotrematis</name>
    <dbReference type="NCBI Taxonomy" id="2873249"/>
    <lineage>
        <taxon>Bacteria</taxon>
        <taxon>Bacillati</taxon>
        <taxon>Actinomycetota</taxon>
        <taxon>Actinomycetes</taxon>
        <taxon>Kitasatosporales</taxon>
        <taxon>Streptomycetaceae</taxon>
        <taxon>Streptantibioticus</taxon>
    </lineage>
</organism>
<dbReference type="EMBL" id="JAINVZ010000013">
    <property type="protein sequence ID" value="MBY8887054.1"/>
    <property type="molecule type" value="Genomic_DNA"/>
</dbReference>
<feature type="domain" description="Alcohol dehydrogenase-like N-terminal" evidence="6">
    <location>
        <begin position="77"/>
        <end position="179"/>
    </location>
</feature>
<keyword evidence="8" id="KW-1185">Reference proteome</keyword>
<evidence type="ECO:0000256" key="1">
    <source>
        <dbReference type="ARBA" id="ARBA00001947"/>
    </source>
</evidence>
<dbReference type="SUPFAM" id="SSF51735">
    <property type="entry name" value="NAD(P)-binding Rossmann-fold domains"/>
    <property type="match status" value="1"/>
</dbReference>
<name>A0ABS7QZ57_9ACTN</name>